<accession>A0A4Q2RAP4</accession>
<dbReference type="OrthoDB" id="9798237at2"/>
<feature type="region of interest" description="Disordered" evidence="1">
    <location>
        <begin position="93"/>
        <end position="121"/>
    </location>
</feature>
<evidence type="ECO:0008006" key="4">
    <source>
        <dbReference type="Google" id="ProtNLM"/>
    </source>
</evidence>
<gene>
    <name evidence="2" type="ORF">D3272_14185</name>
</gene>
<feature type="compositionally biased region" description="Basic residues" evidence="1">
    <location>
        <begin position="109"/>
        <end position="121"/>
    </location>
</feature>
<organism evidence="2 3">
    <name type="scientific">Lichenibacterium ramalinae</name>
    <dbReference type="NCBI Taxonomy" id="2316527"/>
    <lineage>
        <taxon>Bacteria</taxon>
        <taxon>Pseudomonadati</taxon>
        <taxon>Pseudomonadota</taxon>
        <taxon>Alphaproteobacteria</taxon>
        <taxon>Hyphomicrobiales</taxon>
        <taxon>Lichenihabitantaceae</taxon>
        <taxon>Lichenibacterium</taxon>
    </lineage>
</organism>
<reference evidence="2 3" key="1">
    <citation type="submission" date="2018-09" db="EMBL/GenBank/DDBJ databases">
        <authorList>
            <person name="Grouzdev D.S."/>
            <person name="Krutkina M.S."/>
        </authorList>
    </citation>
    <scope>NUCLEOTIDE SEQUENCE [LARGE SCALE GENOMIC DNA]</scope>
    <source>
        <strain evidence="2 3">RmlP001</strain>
    </source>
</reference>
<keyword evidence="3" id="KW-1185">Reference proteome</keyword>
<name>A0A4Q2RAP4_9HYPH</name>
<evidence type="ECO:0000256" key="1">
    <source>
        <dbReference type="SAM" id="MobiDB-lite"/>
    </source>
</evidence>
<comment type="caution">
    <text evidence="2">The sequence shown here is derived from an EMBL/GenBank/DDBJ whole genome shotgun (WGS) entry which is preliminary data.</text>
</comment>
<dbReference type="AlphaFoldDB" id="A0A4Q2RAP4"/>
<proteinExistence type="predicted"/>
<evidence type="ECO:0000313" key="2">
    <source>
        <dbReference type="EMBL" id="RYB04161.1"/>
    </source>
</evidence>
<dbReference type="Proteomes" id="UP000289411">
    <property type="component" value="Unassembled WGS sequence"/>
</dbReference>
<reference evidence="2 3" key="2">
    <citation type="submission" date="2019-02" db="EMBL/GenBank/DDBJ databases">
        <title>'Lichenibacterium ramalinii' gen. nov. sp. nov., 'Lichenibacterium minor' gen. nov. sp. nov.</title>
        <authorList>
            <person name="Pankratov T."/>
        </authorList>
    </citation>
    <scope>NUCLEOTIDE SEQUENCE [LARGE SCALE GENOMIC DNA]</scope>
    <source>
        <strain evidence="2 3">RmlP001</strain>
    </source>
</reference>
<dbReference type="EMBL" id="QYBC01000011">
    <property type="protein sequence ID" value="RYB04161.1"/>
    <property type="molecule type" value="Genomic_DNA"/>
</dbReference>
<sequence>MTHARGCGGARIRSMGADRAVSLGQAAPGRSGTGSGLVVEALSWMARTGGPWRDLPQRSGKRVPAFRRVGDWRSPLRRATWCADLPIVDHVGQGGRGERHGLGTSMPGRRSKARRRRGGRGRAVFRRRLVSGGCQAKPVRVVGARW</sequence>
<protein>
    <recommendedName>
        <fullName evidence="4">Transposase</fullName>
    </recommendedName>
</protein>
<evidence type="ECO:0000313" key="3">
    <source>
        <dbReference type="Proteomes" id="UP000289411"/>
    </source>
</evidence>